<feature type="transmembrane region" description="Helical" evidence="1">
    <location>
        <begin position="59"/>
        <end position="81"/>
    </location>
</feature>
<dbReference type="RefSeq" id="WP_379842120.1">
    <property type="nucleotide sequence ID" value="NZ_JBHSMA010000001.1"/>
</dbReference>
<comment type="caution">
    <text evidence="2">The sequence shown here is derived from an EMBL/GenBank/DDBJ whole genome shotgun (WGS) entry which is preliminary data.</text>
</comment>
<gene>
    <name evidence="2" type="ORF">ACFPMF_05980</name>
</gene>
<organism evidence="2 3">
    <name type="scientific">Larkinella bovis</name>
    <dbReference type="NCBI Taxonomy" id="683041"/>
    <lineage>
        <taxon>Bacteria</taxon>
        <taxon>Pseudomonadati</taxon>
        <taxon>Bacteroidota</taxon>
        <taxon>Cytophagia</taxon>
        <taxon>Cytophagales</taxon>
        <taxon>Spirosomataceae</taxon>
        <taxon>Larkinella</taxon>
    </lineage>
</organism>
<dbReference type="Proteomes" id="UP001596106">
    <property type="component" value="Unassembled WGS sequence"/>
</dbReference>
<keyword evidence="1" id="KW-0812">Transmembrane</keyword>
<keyword evidence="3" id="KW-1185">Reference proteome</keyword>
<feature type="transmembrane region" description="Helical" evidence="1">
    <location>
        <begin position="93"/>
        <end position="115"/>
    </location>
</feature>
<reference evidence="3" key="1">
    <citation type="journal article" date="2019" name="Int. J. Syst. Evol. Microbiol.">
        <title>The Global Catalogue of Microorganisms (GCM) 10K type strain sequencing project: providing services to taxonomists for standard genome sequencing and annotation.</title>
        <authorList>
            <consortium name="The Broad Institute Genomics Platform"/>
            <consortium name="The Broad Institute Genome Sequencing Center for Infectious Disease"/>
            <person name="Wu L."/>
            <person name="Ma J."/>
        </authorList>
    </citation>
    <scope>NUCLEOTIDE SEQUENCE [LARGE SCALE GENOMIC DNA]</scope>
    <source>
        <strain evidence="3">CCUG 55250</strain>
    </source>
</reference>
<evidence type="ECO:0000256" key="1">
    <source>
        <dbReference type="SAM" id="Phobius"/>
    </source>
</evidence>
<sequence>MAATTTSPFKSILLAGFIAGTLDITAAITILGKMNAPGVLRFIASGFFGKEAFTGGSEMVWVGLFFHFLIAFSFTIVYYLIFPFVPLFRHHRILSGLLYGMFVWGIMDLVVVPQTKIPRASLQWEGALLNMAILMVCVGLPISFFISRHYSFKR</sequence>
<evidence type="ECO:0000313" key="3">
    <source>
        <dbReference type="Proteomes" id="UP001596106"/>
    </source>
</evidence>
<keyword evidence="1" id="KW-0472">Membrane</keyword>
<accession>A0ABW0I8F0</accession>
<evidence type="ECO:0000313" key="2">
    <source>
        <dbReference type="EMBL" id="MFC5408845.1"/>
    </source>
</evidence>
<keyword evidence="1" id="KW-1133">Transmembrane helix</keyword>
<protein>
    <submittedName>
        <fullName evidence="2">DUF1440 domain-containing protein</fullName>
    </submittedName>
</protein>
<name>A0ABW0I8F0_9BACT</name>
<feature type="transmembrane region" description="Helical" evidence="1">
    <location>
        <begin position="12"/>
        <end position="32"/>
    </location>
</feature>
<proteinExistence type="predicted"/>
<feature type="transmembrane region" description="Helical" evidence="1">
    <location>
        <begin position="127"/>
        <end position="146"/>
    </location>
</feature>
<dbReference type="EMBL" id="JBHSMA010000001">
    <property type="protein sequence ID" value="MFC5408845.1"/>
    <property type="molecule type" value="Genomic_DNA"/>
</dbReference>